<keyword evidence="2" id="KW-0418">Kinase</keyword>
<protein>
    <submittedName>
        <fullName evidence="2">N-acetylglucosamine kinase</fullName>
    </submittedName>
</protein>
<dbReference type="Pfam" id="PF01869">
    <property type="entry name" value="BcrAD_BadFG"/>
    <property type="match status" value="1"/>
</dbReference>
<dbReference type="Gene3D" id="3.30.420.40">
    <property type="match status" value="2"/>
</dbReference>
<sequence>MTTFIGTDRDLERFRMFPPQNQISGKEIAHDFFLGLDSGGSKTYATIVDAEGKEVGHGLAEGSNFTQVGLEVATQRMREAIEAAARAAGCSLPVGKAWLGVAGVARQEHIDALLPKLSSCAEVIHITNDAELGLCALEQRVGVAVIAGTGSIVLGRNAEGRKARAGGWGYLLGNEGSGYTIGQNALVAALQFADGRGQPTALLDLILREWHLSRVGEVISQVYAQAGRATVARLSRIVFEAARAGDQIAQDIIERNAYELARTCNAVCSRLDFSRSGVPLALVGGLFVHEIPYRERVLDHIRERTPLARIEIVSAPSLWAARAARALPLVEHLADAQSQPS</sequence>
<dbReference type="GO" id="GO:0016301">
    <property type="term" value="F:kinase activity"/>
    <property type="evidence" value="ECO:0007669"/>
    <property type="project" value="UniProtKB-KW"/>
</dbReference>
<dbReference type="InterPro" id="IPR043129">
    <property type="entry name" value="ATPase_NBD"/>
</dbReference>
<reference evidence="2 3" key="1">
    <citation type="submission" date="2023-02" db="EMBL/GenBank/DDBJ databases">
        <title>Dictyobacter halimunensis sp. nov., a new member of the class Ktedonobacteria from forest soil in a geothermal area.</title>
        <authorList>
            <person name="Rachmania M.K."/>
            <person name="Ningsih F."/>
            <person name="Sakai Y."/>
            <person name="Yabe S."/>
            <person name="Yokota A."/>
            <person name="Sjamsuridzal W."/>
        </authorList>
    </citation>
    <scope>NUCLEOTIDE SEQUENCE [LARGE SCALE GENOMIC DNA]</scope>
    <source>
        <strain evidence="2 3">S3.2.2.5</strain>
    </source>
</reference>
<dbReference type="InterPro" id="IPR052519">
    <property type="entry name" value="Euk-type_GlcNAc_Kinase"/>
</dbReference>
<name>A0ABQ6FTL2_9CHLR</name>
<keyword evidence="2" id="KW-0808">Transferase</keyword>
<evidence type="ECO:0000313" key="3">
    <source>
        <dbReference type="Proteomes" id="UP001344906"/>
    </source>
</evidence>
<proteinExistence type="predicted"/>
<gene>
    <name evidence="2" type="ORF">KDH_26060</name>
</gene>
<comment type="caution">
    <text evidence="2">The sequence shown here is derived from an EMBL/GenBank/DDBJ whole genome shotgun (WGS) entry which is preliminary data.</text>
</comment>
<dbReference type="InterPro" id="IPR002731">
    <property type="entry name" value="ATPase_BadF"/>
</dbReference>
<dbReference type="PANTHER" id="PTHR43190">
    <property type="entry name" value="N-ACETYL-D-GLUCOSAMINE KINASE"/>
    <property type="match status" value="1"/>
</dbReference>
<dbReference type="CDD" id="cd24007">
    <property type="entry name" value="ASKHA_NBD_eukNAGK-like"/>
    <property type="match status" value="1"/>
</dbReference>
<feature type="domain" description="ATPase BadF/BadG/BcrA/BcrD type" evidence="1">
    <location>
        <begin position="34"/>
        <end position="303"/>
    </location>
</feature>
<accession>A0ABQ6FTL2</accession>
<dbReference type="PANTHER" id="PTHR43190:SF3">
    <property type="entry name" value="N-ACETYL-D-GLUCOSAMINE KINASE"/>
    <property type="match status" value="1"/>
</dbReference>
<evidence type="ECO:0000313" key="2">
    <source>
        <dbReference type="EMBL" id="GLV55762.1"/>
    </source>
</evidence>
<keyword evidence="3" id="KW-1185">Reference proteome</keyword>
<dbReference type="SUPFAM" id="SSF53067">
    <property type="entry name" value="Actin-like ATPase domain"/>
    <property type="match status" value="2"/>
</dbReference>
<evidence type="ECO:0000259" key="1">
    <source>
        <dbReference type="Pfam" id="PF01869"/>
    </source>
</evidence>
<organism evidence="2 3">
    <name type="scientific">Dictyobacter halimunensis</name>
    <dbReference type="NCBI Taxonomy" id="3026934"/>
    <lineage>
        <taxon>Bacteria</taxon>
        <taxon>Bacillati</taxon>
        <taxon>Chloroflexota</taxon>
        <taxon>Ktedonobacteria</taxon>
        <taxon>Ktedonobacterales</taxon>
        <taxon>Dictyobacteraceae</taxon>
        <taxon>Dictyobacter</taxon>
    </lineage>
</organism>
<dbReference type="Proteomes" id="UP001344906">
    <property type="component" value="Unassembled WGS sequence"/>
</dbReference>
<dbReference type="EMBL" id="BSRI01000001">
    <property type="protein sequence ID" value="GLV55762.1"/>
    <property type="molecule type" value="Genomic_DNA"/>
</dbReference>